<keyword evidence="2" id="KW-1185">Reference proteome</keyword>
<comment type="caution">
    <text evidence="1">The sequence shown here is derived from an EMBL/GenBank/DDBJ whole genome shotgun (WGS) entry which is preliminary data.</text>
</comment>
<protein>
    <submittedName>
        <fullName evidence="1">Uncharacterized protein</fullName>
    </submittedName>
</protein>
<evidence type="ECO:0000313" key="2">
    <source>
        <dbReference type="Proteomes" id="UP001163324"/>
    </source>
</evidence>
<accession>A0ACC0UTW7</accession>
<evidence type="ECO:0000313" key="1">
    <source>
        <dbReference type="EMBL" id="KAI9897543.1"/>
    </source>
</evidence>
<reference evidence="1" key="1">
    <citation type="submission" date="2022-10" db="EMBL/GenBank/DDBJ databases">
        <title>Complete Genome of Trichothecium roseum strain YXFP-22015, a Plant Pathogen Isolated from Citrus.</title>
        <authorList>
            <person name="Wang Y."/>
            <person name="Zhu L."/>
        </authorList>
    </citation>
    <scope>NUCLEOTIDE SEQUENCE</scope>
    <source>
        <strain evidence="1">YXFP-22015</strain>
    </source>
</reference>
<gene>
    <name evidence="1" type="ORF">N3K66_007399</name>
</gene>
<name>A0ACC0UTW7_9HYPO</name>
<sequence length="213" mass="22090">MTPHQAAQGGTQPQLELPKDDISTTSNDAPPAYSPSTAHHHPAAAALLNRYAYLTRAAPQATILEGTLPSSGVDADADADVDGPSPISLRINTSVSISRNQNLVCLGDSPRQHAAAIARAVVEAFRESSCGGIPMIDEDGRPRPVNVEVEAGMTVEGTGNIIGTESVVLEVLRQRAAVRKRSHDEAPAAGGGGDDGGRGETSGPASKRRRESC</sequence>
<dbReference type="Proteomes" id="UP001163324">
    <property type="component" value="Chromosome 7"/>
</dbReference>
<dbReference type="EMBL" id="CM047946">
    <property type="protein sequence ID" value="KAI9897543.1"/>
    <property type="molecule type" value="Genomic_DNA"/>
</dbReference>
<proteinExistence type="predicted"/>
<organism evidence="1 2">
    <name type="scientific">Trichothecium roseum</name>
    <dbReference type="NCBI Taxonomy" id="47278"/>
    <lineage>
        <taxon>Eukaryota</taxon>
        <taxon>Fungi</taxon>
        <taxon>Dikarya</taxon>
        <taxon>Ascomycota</taxon>
        <taxon>Pezizomycotina</taxon>
        <taxon>Sordariomycetes</taxon>
        <taxon>Hypocreomycetidae</taxon>
        <taxon>Hypocreales</taxon>
        <taxon>Hypocreales incertae sedis</taxon>
        <taxon>Trichothecium</taxon>
    </lineage>
</organism>